<feature type="compositionally biased region" description="Polar residues" evidence="1">
    <location>
        <begin position="1"/>
        <end position="27"/>
    </location>
</feature>
<dbReference type="VEuPathDB" id="FungiDB:PSTT_10357"/>
<proteinExistence type="predicted"/>
<organism evidence="2 3">
    <name type="scientific">Puccinia striiformis</name>
    <dbReference type="NCBI Taxonomy" id="27350"/>
    <lineage>
        <taxon>Eukaryota</taxon>
        <taxon>Fungi</taxon>
        <taxon>Dikarya</taxon>
        <taxon>Basidiomycota</taxon>
        <taxon>Pucciniomycotina</taxon>
        <taxon>Pucciniomycetes</taxon>
        <taxon>Pucciniales</taxon>
        <taxon>Pucciniaceae</taxon>
        <taxon>Puccinia</taxon>
    </lineage>
</organism>
<accession>A0A2S4V4M0</accession>
<dbReference type="EMBL" id="PKSL01000111">
    <property type="protein sequence ID" value="POW04451.1"/>
    <property type="molecule type" value="Genomic_DNA"/>
</dbReference>
<name>A0A2S4V4M0_9BASI</name>
<feature type="region of interest" description="Disordered" evidence="1">
    <location>
        <begin position="1"/>
        <end position="81"/>
    </location>
</feature>
<evidence type="ECO:0000313" key="3">
    <source>
        <dbReference type="Proteomes" id="UP000239156"/>
    </source>
</evidence>
<dbReference type="VEuPathDB" id="FungiDB:PSHT_03949"/>
<feature type="compositionally biased region" description="Basic and acidic residues" evidence="1">
    <location>
        <begin position="70"/>
        <end position="81"/>
    </location>
</feature>
<evidence type="ECO:0000256" key="1">
    <source>
        <dbReference type="SAM" id="MobiDB-lite"/>
    </source>
</evidence>
<evidence type="ECO:0000313" key="2">
    <source>
        <dbReference type="EMBL" id="POW04451.1"/>
    </source>
</evidence>
<comment type="caution">
    <text evidence="2">The sequence shown here is derived from an EMBL/GenBank/DDBJ whole genome shotgun (WGS) entry which is preliminary data.</text>
</comment>
<reference evidence="2" key="1">
    <citation type="submission" date="2017-12" db="EMBL/GenBank/DDBJ databases">
        <title>Gene loss provides genomic basis for host adaptation in cereal stripe rust fungi.</title>
        <authorList>
            <person name="Xia C."/>
        </authorList>
    </citation>
    <scope>NUCLEOTIDE SEQUENCE [LARGE SCALE GENOMIC DNA]</scope>
    <source>
        <strain evidence="2">93-210</strain>
    </source>
</reference>
<feature type="compositionally biased region" description="Polar residues" evidence="1">
    <location>
        <begin position="39"/>
        <end position="48"/>
    </location>
</feature>
<protein>
    <submittedName>
        <fullName evidence="2">Uncharacterized protein</fullName>
    </submittedName>
</protein>
<sequence length="81" mass="8665">MARSSQGNDIQVASNSPATSQANTINLTEDDADSPAPSTPGTSESQDGLSSKKRKTRSERSLTSDVWLHFVKEKDGEALTQ</sequence>
<dbReference type="Proteomes" id="UP000239156">
    <property type="component" value="Unassembled WGS sequence"/>
</dbReference>
<gene>
    <name evidence="2" type="ORF">PSTT_10357</name>
</gene>
<keyword evidence="3" id="KW-1185">Reference proteome</keyword>